<comment type="caution">
    <text evidence="7">The sequence shown here is derived from an EMBL/GenBank/DDBJ whole genome shotgun (WGS) entry which is preliminary data.</text>
</comment>
<evidence type="ECO:0000256" key="1">
    <source>
        <dbReference type="ARBA" id="ARBA00004370"/>
    </source>
</evidence>
<keyword evidence="3" id="KW-0472">Membrane</keyword>
<dbReference type="AlphaFoldDB" id="A0A4R6B2M3"/>
<dbReference type="OrthoDB" id="268975at2"/>
<dbReference type="Proteomes" id="UP000294562">
    <property type="component" value="Unassembled WGS sequence"/>
</dbReference>
<sequence length="233" mass="24105">MSRTYFDIAALAATTSAIALAGTGAVFAGSLTEPDATVAPVPVVTSAPQSRWAGGYVGAQIGYGYADTDTANDGDIDNDGIIDTIDSTIDATVKTFNSIGEDGDGVTGGVHAGYLMNSGRFVYGGEADYDFSDIQFDNNAGSIDGIGRLKLKGGYDLGNTLVYATAGAAYSEADINGSDFSDWGWVGGVGAEYLLTDNVSVGGEILYNDFGEFDNSDTDVSLTTVSARVSYRF</sequence>
<dbReference type="GO" id="GO:0016020">
    <property type="term" value="C:membrane"/>
    <property type="evidence" value="ECO:0007669"/>
    <property type="project" value="UniProtKB-SubCell"/>
</dbReference>
<comment type="subcellular location">
    <subcellularLocation>
        <location evidence="1">Membrane</location>
    </subcellularLocation>
</comment>
<dbReference type="Gene3D" id="2.40.160.20">
    <property type="match status" value="1"/>
</dbReference>
<dbReference type="EMBL" id="SMZO01000010">
    <property type="protein sequence ID" value="TDL89428.1"/>
    <property type="molecule type" value="Genomic_DNA"/>
</dbReference>
<name>A0A4R6B2M3_9RHOB</name>
<dbReference type="PANTHER" id="PTHR34001">
    <property type="entry name" value="BLL7405 PROTEIN"/>
    <property type="match status" value="1"/>
</dbReference>
<accession>A0A4R6B2M3</accession>
<evidence type="ECO:0000256" key="3">
    <source>
        <dbReference type="ARBA" id="ARBA00023136"/>
    </source>
</evidence>
<dbReference type="InterPro" id="IPR051692">
    <property type="entry name" value="OMP-like"/>
</dbReference>
<organism evidence="7 8">
    <name type="scientific">Meridianimarinicoccus aquatilis</name>
    <dbReference type="NCBI Taxonomy" id="2552766"/>
    <lineage>
        <taxon>Bacteria</taxon>
        <taxon>Pseudomonadati</taxon>
        <taxon>Pseudomonadota</taxon>
        <taxon>Alphaproteobacteria</taxon>
        <taxon>Rhodobacterales</taxon>
        <taxon>Paracoccaceae</taxon>
        <taxon>Meridianimarinicoccus</taxon>
    </lineage>
</organism>
<evidence type="ECO:0000256" key="4">
    <source>
        <dbReference type="ARBA" id="ARBA00038306"/>
    </source>
</evidence>
<feature type="chain" id="PRO_5020191118" evidence="5">
    <location>
        <begin position="22"/>
        <end position="233"/>
    </location>
</feature>
<dbReference type="InterPro" id="IPR027385">
    <property type="entry name" value="Beta-barrel_OMP"/>
</dbReference>
<dbReference type="Pfam" id="PF13505">
    <property type="entry name" value="OMP_b-brl"/>
    <property type="match status" value="1"/>
</dbReference>
<keyword evidence="8" id="KW-1185">Reference proteome</keyword>
<gene>
    <name evidence="7" type="ORF">E2L05_06025</name>
</gene>
<evidence type="ECO:0000256" key="5">
    <source>
        <dbReference type="SAM" id="SignalP"/>
    </source>
</evidence>
<dbReference type="PANTHER" id="PTHR34001:SF3">
    <property type="entry name" value="BLL7405 PROTEIN"/>
    <property type="match status" value="1"/>
</dbReference>
<dbReference type="RefSeq" id="WP_133342002.1">
    <property type="nucleotide sequence ID" value="NZ_SMZO01000010.1"/>
</dbReference>
<dbReference type="InterPro" id="IPR011250">
    <property type="entry name" value="OMP/PagP_B-barrel"/>
</dbReference>
<feature type="signal peptide" evidence="5">
    <location>
        <begin position="1"/>
        <end position="21"/>
    </location>
</feature>
<evidence type="ECO:0000256" key="2">
    <source>
        <dbReference type="ARBA" id="ARBA00022729"/>
    </source>
</evidence>
<dbReference type="SUPFAM" id="SSF56925">
    <property type="entry name" value="OMPA-like"/>
    <property type="match status" value="1"/>
</dbReference>
<evidence type="ECO:0000313" key="7">
    <source>
        <dbReference type="EMBL" id="TDL89428.1"/>
    </source>
</evidence>
<proteinExistence type="inferred from homology"/>
<protein>
    <submittedName>
        <fullName evidence="7">Porin family protein</fullName>
    </submittedName>
</protein>
<evidence type="ECO:0000259" key="6">
    <source>
        <dbReference type="Pfam" id="PF13505"/>
    </source>
</evidence>
<feature type="domain" description="Outer membrane protein beta-barrel" evidence="6">
    <location>
        <begin position="38"/>
        <end position="233"/>
    </location>
</feature>
<reference evidence="7 8" key="1">
    <citation type="submission" date="2019-03" db="EMBL/GenBank/DDBJ databases">
        <title>Rhodobacteraceae bacterium SM1902, a new member of the family Rhodobacteraceae isolated from Yantai.</title>
        <authorList>
            <person name="Sun Y."/>
        </authorList>
    </citation>
    <scope>NUCLEOTIDE SEQUENCE [LARGE SCALE GENOMIC DNA]</scope>
    <source>
        <strain evidence="7 8">SM1902</strain>
    </source>
</reference>
<comment type="similarity">
    <text evidence="4">Belongs to the Omp25/RopB family.</text>
</comment>
<keyword evidence="2 5" id="KW-0732">Signal</keyword>
<evidence type="ECO:0000313" key="8">
    <source>
        <dbReference type="Proteomes" id="UP000294562"/>
    </source>
</evidence>